<dbReference type="OrthoDB" id="3259529at2759"/>
<reference evidence="1" key="1">
    <citation type="journal article" date="2021" name="Nat. Commun.">
        <title>Genetic determinants of endophytism in the Arabidopsis root mycobiome.</title>
        <authorList>
            <person name="Mesny F."/>
            <person name="Miyauchi S."/>
            <person name="Thiergart T."/>
            <person name="Pickel B."/>
            <person name="Atanasova L."/>
            <person name="Karlsson M."/>
            <person name="Huettel B."/>
            <person name="Barry K.W."/>
            <person name="Haridas S."/>
            <person name="Chen C."/>
            <person name="Bauer D."/>
            <person name="Andreopoulos W."/>
            <person name="Pangilinan J."/>
            <person name="LaButti K."/>
            <person name="Riley R."/>
            <person name="Lipzen A."/>
            <person name="Clum A."/>
            <person name="Drula E."/>
            <person name="Henrissat B."/>
            <person name="Kohler A."/>
            <person name="Grigoriev I.V."/>
            <person name="Martin F.M."/>
            <person name="Hacquard S."/>
        </authorList>
    </citation>
    <scope>NUCLEOTIDE SEQUENCE</scope>
    <source>
        <strain evidence="1">FSSC 5 MPI-SDFR-AT-0091</strain>
    </source>
</reference>
<keyword evidence="2" id="KW-1185">Reference proteome</keyword>
<dbReference type="AlphaFoldDB" id="A0A9P9JUX3"/>
<dbReference type="EMBL" id="JAGTJS010000022">
    <property type="protein sequence ID" value="KAH7237913.1"/>
    <property type="molecule type" value="Genomic_DNA"/>
</dbReference>
<name>A0A9P9JUX3_FUSSL</name>
<organism evidence="1 2">
    <name type="scientific">Fusarium solani</name>
    <name type="common">Filamentous fungus</name>
    <dbReference type="NCBI Taxonomy" id="169388"/>
    <lineage>
        <taxon>Eukaryota</taxon>
        <taxon>Fungi</taxon>
        <taxon>Dikarya</taxon>
        <taxon>Ascomycota</taxon>
        <taxon>Pezizomycotina</taxon>
        <taxon>Sordariomycetes</taxon>
        <taxon>Hypocreomycetidae</taxon>
        <taxon>Hypocreales</taxon>
        <taxon>Nectriaceae</taxon>
        <taxon>Fusarium</taxon>
        <taxon>Fusarium solani species complex</taxon>
    </lineage>
</organism>
<evidence type="ECO:0000313" key="1">
    <source>
        <dbReference type="EMBL" id="KAH7237913.1"/>
    </source>
</evidence>
<gene>
    <name evidence="1" type="ORF">B0J15DRAFT_538448</name>
</gene>
<sequence length="401" mass="44410">MNASKGGKTALALLVKDSAAEILKYHGVPACIVGEIALNYYNVPRDLEICVPESRPVVAASLLCYTGLFEPFPSDSESNNYTEYRRGFPRVRTTLWTKPPQAITIFPAALFDLGPIEKHLVRFADCKVHISKEMSHLDAVDIAALPLPRLAPLLRGLAKRYLDTQDDMAMIAVEQLVDGMNLDEAWVERNLKDSDPALLSLAMNRIHGKESRIDYYSDNTITCFISGPEEAESVRLIPGFDREGINFGIFGGYAIGTMGGTRESKDIDCLASVTKEQIISLLDNKEGFQAISQNRQDYSCRCDGNILQTIFGVIPIEGLSLGQGSSFFSRSLLSLQGVIESRAQELNVQYFGLALERYLELERLFQQLGIDVEQAKHATKELDLSKIPPPTMGDVQRGLLE</sequence>
<dbReference type="Proteomes" id="UP000736672">
    <property type="component" value="Unassembled WGS sequence"/>
</dbReference>
<proteinExistence type="predicted"/>
<evidence type="ECO:0000313" key="2">
    <source>
        <dbReference type="Proteomes" id="UP000736672"/>
    </source>
</evidence>
<accession>A0A9P9JUX3</accession>
<protein>
    <submittedName>
        <fullName evidence="1">Ser/Thr protein phosphatase</fullName>
    </submittedName>
</protein>
<comment type="caution">
    <text evidence="1">The sequence shown here is derived from an EMBL/GenBank/DDBJ whole genome shotgun (WGS) entry which is preliminary data.</text>
</comment>